<dbReference type="RefSeq" id="WP_188471488.1">
    <property type="nucleotide sequence ID" value="NZ_BMFZ01000003.1"/>
</dbReference>
<evidence type="ECO:0000313" key="2">
    <source>
        <dbReference type="Proteomes" id="UP000627464"/>
    </source>
</evidence>
<evidence type="ECO:0008006" key="3">
    <source>
        <dbReference type="Google" id="ProtNLM"/>
    </source>
</evidence>
<proteinExistence type="predicted"/>
<keyword evidence="2" id="KW-1185">Reference proteome</keyword>
<name>A0ABQ1G8I3_9GAMM</name>
<dbReference type="SUPFAM" id="SSF46785">
    <property type="entry name" value="Winged helix' DNA-binding domain"/>
    <property type="match status" value="1"/>
</dbReference>
<dbReference type="Pfam" id="PF25212">
    <property type="entry name" value="HVO_A0114"/>
    <property type="match status" value="1"/>
</dbReference>
<dbReference type="InterPro" id="IPR036390">
    <property type="entry name" value="WH_DNA-bd_sf"/>
</dbReference>
<dbReference type="EMBL" id="BMFZ01000003">
    <property type="protein sequence ID" value="GGA38667.1"/>
    <property type="molecule type" value="Genomic_DNA"/>
</dbReference>
<organism evidence="1 2">
    <name type="scientific">Hafnia psychrotolerans</name>
    <dbReference type="NCBI Taxonomy" id="1477018"/>
    <lineage>
        <taxon>Bacteria</taxon>
        <taxon>Pseudomonadati</taxon>
        <taxon>Pseudomonadota</taxon>
        <taxon>Gammaproteobacteria</taxon>
        <taxon>Enterobacterales</taxon>
        <taxon>Hafniaceae</taxon>
        <taxon>Hafnia</taxon>
    </lineage>
</organism>
<sequence length="126" mass="14152">MKALIGIMPESMFRERLMAIARGQYLPAEGEPKVWFSSLVALGQILNNDNIALLCQMDSEKPESISELARMSGREVSNLSSTLTTLEKYGFIRKVKVKNSVKPIALFTEFEIRTERFPAKEQQAAA</sequence>
<dbReference type="Proteomes" id="UP000627464">
    <property type="component" value="Unassembled WGS sequence"/>
</dbReference>
<gene>
    <name evidence="1" type="ORF">GCM10011328_11930</name>
</gene>
<comment type="caution">
    <text evidence="1">The sequence shown here is derived from an EMBL/GenBank/DDBJ whole genome shotgun (WGS) entry which is preliminary data.</text>
</comment>
<evidence type="ECO:0000313" key="1">
    <source>
        <dbReference type="EMBL" id="GGA38667.1"/>
    </source>
</evidence>
<accession>A0ABQ1G8I3</accession>
<protein>
    <recommendedName>
        <fullName evidence="3">Transcriptional regulator</fullName>
    </recommendedName>
</protein>
<reference evidence="2" key="1">
    <citation type="journal article" date="2019" name="Int. J. Syst. Evol. Microbiol.">
        <title>The Global Catalogue of Microorganisms (GCM) 10K type strain sequencing project: providing services to taxonomists for standard genome sequencing and annotation.</title>
        <authorList>
            <consortium name="The Broad Institute Genomics Platform"/>
            <consortium name="The Broad Institute Genome Sequencing Center for Infectious Disease"/>
            <person name="Wu L."/>
            <person name="Ma J."/>
        </authorList>
    </citation>
    <scope>NUCLEOTIDE SEQUENCE [LARGE SCALE GENOMIC DNA]</scope>
    <source>
        <strain evidence="2">CGMCC 1.12806</strain>
    </source>
</reference>